<dbReference type="SUPFAM" id="SSF56672">
    <property type="entry name" value="DNA/RNA polymerases"/>
    <property type="match status" value="1"/>
</dbReference>
<comment type="caution">
    <text evidence="4">The sequence shown here is derived from an EMBL/GenBank/DDBJ whole genome shotgun (WGS) entry which is preliminary data.</text>
</comment>
<dbReference type="InterPro" id="IPR000477">
    <property type="entry name" value="RT_dom"/>
</dbReference>
<dbReference type="AlphaFoldDB" id="A0AAD8ZL55"/>
<protein>
    <recommendedName>
        <fullName evidence="2">ribonuclease H</fullName>
        <ecNumber evidence="2">3.1.26.4</ecNumber>
    </recommendedName>
</protein>
<gene>
    <name evidence="4" type="ORF">P4O66_005518</name>
</gene>
<dbReference type="InterPro" id="IPR043502">
    <property type="entry name" value="DNA/RNA_pol_sf"/>
</dbReference>
<dbReference type="InterPro" id="IPR043128">
    <property type="entry name" value="Rev_trsase/Diguanyl_cyclase"/>
</dbReference>
<proteinExistence type="inferred from homology"/>
<accession>A0AAD8ZL55</accession>
<evidence type="ECO:0000256" key="1">
    <source>
        <dbReference type="ARBA" id="ARBA00010879"/>
    </source>
</evidence>
<comment type="similarity">
    <text evidence="1">Belongs to the beta type-B retroviral polymerase family. HERV class-II K(HML-2) pol subfamily.</text>
</comment>
<dbReference type="GO" id="GO:0004523">
    <property type="term" value="F:RNA-DNA hybrid ribonuclease activity"/>
    <property type="evidence" value="ECO:0007669"/>
    <property type="project" value="UniProtKB-EC"/>
</dbReference>
<organism evidence="4 5">
    <name type="scientific">Electrophorus voltai</name>
    <dbReference type="NCBI Taxonomy" id="2609070"/>
    <lineage>
        <taxon>Eukaryota</taxon>
        <taxon>Metazoa</taxon>
        <taxon>Chordata</taxon>
        <taxon>Craniata</taxon>
        <taxon>Vertebrata</taxon>
        <taxon>Euteleostomi</taxon>
        <taxon>Actinopterygii</taxon>
        <taxon>Neopterygii</taxon>
        <taxon>Teleostei</taxon>
        <taxon>Ostariophysi</taxon>
        <taxon>Gymnotiformes</taxon>
        <taxon>Gymnotoidei</taxon>
        <taxon>Gymnotidae</taxon>
        <taxon>Electrophorus</taxon>
    </lineage>
</organism>
<feature type="domain" description="Reverse transcriptase" evidence="3">
    <location>
        <begin position="1"/>
        <end position="106"/>
    </location>
</feature>
<dbReference type="Gene3D" id="3.30.70.270">
    <property type="match status" value="2"/>
</dbReference>
<dbReference type="PROSITE" id="PS50878">
    <property type="entry name" value="RT_POL"/>
    <property type="match status" value="1"/>
</dbReference>
<reference evidence="4" key="1">
    <citation type="submission" date="2023-03" db="EMBL/GenBank/DDBJ databases">
        <title>Electrophorus voltai genome.</title>
        <authorList>
            <person name="Bian C."/>
        </authorList>
    </citation>
    <scope>NUCLEOTIDE SEQUENCE</scope>
    <source>
        <strain evidence="4">CB-2022</strain>
        <tissue evidence="4">Muscle</tissue>
    </source>
</reference>
<dbReference type="EC" id="3.1.26.4" evidence="2"/>
<feature type="non-terminal residue" evidence="4">
    <location>
        <position position="259"/>
    </location>
</feature>
<evidence type="ECO:0000313" key="4">
    <source>
        <dbReference type="EMBL" id="KAK1800694.1"/>
    </source>
</evidence>
<evidence type="ECO:0000259" key="3">
    <source>
        <dbReference type="PROSITE" id="PS50878"/>
    </source>
</evidence>
<keyword evidence="5" id="KW-1185">Reference proteome</keyword>
<evidence type="ECO:0000256" key="2">
    <source>
        <dbReference type="ARBA" id="ARBA00012180"/>
    </source>
</evidence>
<evidence type="ECO:0000313" key="5">
    <source>
        <dbReference type="Proteomes" id="UP001239994"/>
    </source>
</evidence>
<dbReference type="PANTHER" id="PTHR33064:SF37">
    <property type="entry name" value="RIBONUCLEASE H"/>
    <property type="match status" value="1"/>
</dbReference>
<feature type="non-terminal residue" evidence="4">
    <location>
        <position position="1"/>
    </location>
</feature>
<name>A0AAD8ZL55_9TELE</name>
<dbReference type="InterPro" id="IPR051320">
    <property type="entry name" value="Viral_Replic_Matur_Polypro"/>
</dbReference>
<dbReference type="EMBL" id="JAROKS010000010">
    <property type="protein sequence ID" value="KAK1800694.1"/>
    <property type="molecule type" value="Genomic_DNA"/>
</dbReference>
<dbReference type="PANTHER" id="PTHR33064">
    <property type="entry name" value="POL PROTEIN"/>
    <property type="match status" value="1"/>
</dbReference>
<dbReference type="Pfam" id="PF00078">
    <property type="entry name" value="RVT_1"/>
    <property type="match status" value="1"/>
</dbReference>
<dbReference type="Proteomes" id="UP001239994">
    <property type="component" value="Unassembled WGS sequence"/>
</dbReference>
<sequence length="259" mass="28937">HPDSQPLFAFTFQDRHYVWCRLPQGFLDSPAVFSAVVRDALASWAPPEGCVIISYADDILLSSPTEERCVMGSRSLLKHLASCGFKVSPSKLQWCKLSVTYLGFLLSAGGRRLSEDRRVICDIPPPYTKQAMLSFLGLVNYCRQWVPDCSIHEKVLGQGCRKDCPDTLVWTETMHQSFRTLKSASCSAPALGLPNYNLPFHLYEHGGSYGPVAYLSKTFDSVCSPAELMALTRACHLFRDQVVTMYTDSRHAFGVAHDF</sequence>